<dbReference type="InterPro" id="IPR036514">
    <property type="entry name" value="SGNH_hydro_sf"/>
</dbReference>
<accession>A0A162K267</accession>
<evidence type="ECO:0000313" key="2">
    <source>
        <dbReference type="EMBL" id="KYO50331.1"/>
    </source>
</evidence>
<dbReference type="InterPro" id="IPR049369">
    <property type="entry name" value="BF1531-like_N"/>
</dbReference>
<evidence type="ECO:0000259" key="1">
    <source>
        <dbReference type="Pfam" id="PF21211"/>
    </source>
</evidence>
<dbReference type="NCBIfam" id="TIGR01681">
    <property type="entry name" value="HAD-SF-IIIC"/>
    <property type="match status" value="1"/>
</dbReference>
<comment type="caution">
    <text evidence="2">The sequence shown here is derived from an EMBL/GenBank/DDBJ whole genome shotgun (WGS) entry which is preliminary data.</text>
</comment>
<sequence>MTDIPIDQLPWLPVLTDRLRDRARAVAELAADDRMAGLQGLRHLAGHRLDLAQAAPVAKLADRVIGEAGGAPLFRTVRLCILSDTTTALLPPVLRVAGLRHGLDLQITTTPDDQIMSVLDDPAGPLTAQPVDLVLLALDRRRLPHWPAAGSGDDDVAMTAVGDHIAQIARRISATTGATLIFQTLPQEPIALFGHLERRMAASLRRQIDRVNHLIQDQAAALDALLLDVDALAGQVGTARWHDPRHWHWSKSAIAPAMLPLYADHLARLIAAWAGLARRCLVLDLDNTLWGGVIGDDGPDGIILGQGDAEGEAFLAVQRLALDLRRRGIVLAVASKNDAATARLPFRDHPDMLLGDDDIAVFIADWRDKASQLEEIARRLGWGLDALVLLDDNPAERRQVRDALPQVAVPELPADPAGMPLALMAGGWFETVTVSAEDRLRADHYTRQARAAADNPDTPPAPARREDFEAYLRGLDMRLTLAPIDARSRPRAAQLIGRSNQFNLTTRRIDAAGLAAIEADPARHCFAIRLADVFGDAGIISVVITREVAGPDGSPDGAIGWAGATERIWAIDLWLMSCRVLNRRVEAAVLKALAGRARARGIGQLIGLYLPSGRNALVAGHYARLGFTPCPAEAWPHAAPSPSDGSGIPALPEEATVWSLVLADYTPPVLPIRIDETV</sequence>
<gene>
    <name evidence="2" type="ORF">AUP44_01435</name>
</gene>
<dbReference type="RefSeq" id="WP_062768333.1">
    <property type="nucleotide sequence ID" value="NZ_CP121042.1"/>
</dbReference>
<reference evidence="2 3" key="1">
    <citation type="submission" date="2015-12" db="EMBL/GenBank/DDBJ databases">
        <title>Genome sequence of Tistrella mobilis MCCC 1A02139.</title>
        <authorList>
            <person name="Lu L."/>
            <person name="Lai Q."/>
            <person name="Shao Z."/>
            <person name="Qian P."/>
        </authorList>
    </citation>
    <scope>NUCLEOTIDE SEQUENCE [LARGE SCALE GENOMIC DNA]</scope>
    <source>
        <strain evidence="2 3">MCCC 1A02139</strain>
    </source>
</reference>
<dbReference type="AlphaFoldDB" id="A0A162K267"/>
<dbReference type="GO" id="GO:0016788">
    <property type="term" value="F:hydrolase activity, acting on ester bonds"/>
    <property type="evidence" value="ECO:0007669"/>
    <property type="project" value="UniProtKB-ARBA"/>
</dbReference>
<dbReference type="GeneID" id="97238851"/>
<evidence type="ECO:0000313" key="3">
    <source>
        <dbReference type="Proteomes" id="UP000075787"/>
    </source>
</evidence>
<dbReference type="InterPro" id="IPR010033">
    <property type="entry name" value="HAD_SF_ppase_IIIC"/>
</dbReference>
<dbReference type="NCBIfam" id="TIGR01686">
    <property type="entry name" value="FkbH"/>
    <property type="match status" value="1"/>
</dbReference>
<dbReference type="OrthoDB" id="323926at2"/>
<dbReference type="EMBL" id="LPZR01000201">
    <property type="protein sequence ID" value="KYO50331.1"/>
    <property type="molecule type" value="Genomic_DNA"/>
</dbReference>
<dbReference type="Gene3D" id="3.40.50.1110">
    <property type="entry name" value="SGNH hydrolase"/>
    <property type="match status" value="1"/>
</dbReference>
<name>A0A162K267_9PROT</name>
<protein>
    <recommendedName>
        <fullName evidence="1">BF1531-like N-terminal domain-containing protein</fullName>
    </recommendedName>
</protein>
<dbReference type="SUPFAM" id="SSF56784">
    <property type="entry name" value="HAD-like"/>
    <property type="match status" value="1"/>
</dbReference>
<dbReference type="Pfam" id="PF21211">
    <property type="entry name" value="FkbH_N"/>
    <property type="match status" value="1"/>
</dbReference>
<dbReference type="Gene3D" id="3.40.50.1000">
    <property type="entry name" value="HAD superfamily/HAD-like"/>
    <property type="match status" value="1"/>
</dbReference>
<proteinExistence type="predicted"/>
<feature type="domain" description="BF1531-like N-terminal" evidence="1">
    <location>
        <begin position="78"/>
        <end position="266"/>
    </location>
</feature>
<dbReference type="Proteomes" id="UP000075787">
    <property type="component" value="Unassembled WGS sequence"/>
</dbReference>
<dbReference type="InterPro" id="IPR023214">
    <property type="entry name" value="HAD_sf"/>
</dbReference>
<dbReference type="InterPro" id="IPR036412">
    <property type="entry name" value="HAD-like_sf"/>
</dbReference>
<organism evidence="2 3">
    <name type="scientific">Tistrella mobilis</name>
    <dbReference type="NCBI Taxonomy" id="171437"/>
    <lineage>
        <taxon>Bacteria</taxon>
        <taxon>Pseudomonadati</taxon>
        <taxon>Pseudomonadota</taxon>
        <taxon>Alphaproteobacteria</taxon>
        <taxon>Geminicoccales</taxon>
        <taxon>Geminicoccaceae</taxon>
        <taxon>Tistrella</taxon>
    </lineage>
</organism>
<dbReference type="InterPro" id="IPR010037">
    <property type="entry name" value="FkbH_domain"/>
</dbReference>